<name>K1UVP2_9ZZZZ</name>
<dbReference type="EMBL" id="AJWZ01000798">
    <property type="protein sequence ID" value="EKC75731.1"/>
    <property type="molecule type" value="Genomic_DNA"/>
</dbReference>
<feature type="non-terminal residue" evidence="1">
    <location>
        <position position="1"/>
    </location>
</feature>
<gene>
    <name evidence="1" type="ORF">OBE_01215</name>
</gene>
<sequence>YSGTTNDLLVSTSLIDNDNKYIITKGELQKIVTKTGISKNNVISYRTGTNKGKERGFLSFEGALAPASLFLKLYFENKSKDNIEEFIRDSISYWKNYFDKYFKENEKMLKEFLKEGNNFNIFTGDFTESAGSDLESKIVESGIYNCLIHEKKNFSHGRFINYEHLSQKKNIYFKQKTTSLYEKKLLEYLGKDQNLIIESRYDGILCEYDLLTSSQYLIYYISNFLNIDISKPTYNEDAMKIYFYKGEL</sequence>
<protein>
    <submittedName>
        <fullName evidence="1">Uncharacterized protein</fullName>
    </submittedName>
</protein>
<proteinExistence type="predicted"/>
<organism evidence="1">
    <name type="scientific">human gut metagenome</name>
    <dbReference type="NCBI Taxonomy" id="408170"/>
    <lineage>
        <taxon>unclassified sequences</taxon>
        <taxon>metagenomes</taxon>
        <taxon>organismal metagenomes</taxon>
    </lineage>
</organism>
<reference evidence="1" key="1">
    <citation type="journal article" date="2013" name="Environ. Microbiol.">
        <title>Microbiota from the distal guts of lean and obese adolescents exhibit partial functional redundancy besides clear differences in community structure.</title>
        <authorList>
            <person name="Ferrer M."/>
            <person name="Ruiz A."/>
            <person name="Lanza F."/>
            <person name="Haange S.B."/>
            <person name="Oberbach A."/>
            <person name="Till H."/>
            <person name="Bargiela R."/>
            <person name="Campoy C."/>
            <person name="Segura M.T."/>
            <person name="Richter M."/>
            <person name="von Bergen M."/>
            <person name="Seifert J."/>
            <person name="Suarez A."/>
        </authorList>
    </citation>
    <scope>NUCLEOTIDE SEQUENCE</scope>
</reference>
<comment type="caution">
    <text evidence="1">The sequence shown here is derived from an EMBL/GenBank/DDBJ whole genome shotgun (WGS) entry which is preliminary data.</text>
</comment>
<evidence type="ECO:0000313" key="1">
    <source>
        <dbReference type="EMBL" id="EKC75731.1"/>
    </source>
</evidence>
<accession>K1UVP2</accession>
<dbReference type="AlphaFoldDB" id="K1UVP2"/>